<evidence type="ECO:0000313" key="3">
    <source>
        <dbReference type="EMBL" id="QXH37835.1"/>
    </source>
</evidence>
<gene>
    <name evidence="3" type="ORF">KSS89_16195</name>
</gene>
<dbReference type="PANTHER" id="PTHR32332:SF20">
    <property type="entry name" value="2-NITROPROPANE DIOXYGENASE-LIKE PROTEIN"/>
    <property type="match status" value="1"/>
</dbReference>
<dbReference type="PANTHER" id="PTHR32332">
    <property type="entry name" value="2-NITROPROPANE DIOXYGENASE"/>
    <property type="match status" value="1"/>
</dbReference>
<feature type="region of interest" description="Disordered" evidence="1">
    <location>
        <begin position="1"/>
        <end position="24"/>
    </location>
</feature>
<dbReference type="SUPFAM" id="SSF51412">
    <property type="entry name" value="Inosine monophosphate dehydrogenase (IMPDH)"/>
    <property type="match status" value="1"/>
</dbReference>
<accession>A0ABX8MFE0</accession>
<dbReference type="InterPro" id="IPR013785">
    <property type="entry name" value="Aldolase_TIM"/>
</dbReference>
<protein>
    <submittedName>
        <fullName evidence="3">PfaD family polyunsaturated fatty acid/polyketide biosynthesis protein</fullName>
    </submittedName>
</protein>
<dbReference type="Pfam" id="PF21607">
    <property type="entry name" value="FabD_helical_ins"/>
    <property type="match status" value="1"/>
</dbReference>
<dbReference type="NCBIfam" id="TIGR02814">
    <property type="entry name" value="pfaD_fam"/>
    <property type="match status" value="1"/>
</dbReference>
<dbReference type="EMBL" id="CP077074">
    <property type="protein sequence ID" value="QXH37835.1"/>
    <property type="molecule type" value="Genomic_DNA"/>
</dbReference>
<name>A0ABX8MFE0_9PSED</name>
<evidence type="ECO:0000256" key="1">
    <source>
        <dbReference type="SAM" id="MobiDB-lite"/>
    </source>
</evidence>
<evidence type="ECO:0000313" key="4">
    <source>
        <dbReference type="Proteomes" id="UP000693952"/>
    </source>
</evidence>
<dbReference type="RefSeq" id="WP_217884143.1">
    <property type="nucleotide sequence ID" value="NZ_CP027706.1"/>
</dbReference>
<feature type="domain" description="[Acyl-carrier-protein] S-malonyltransferase-like inserted helical" evidence="2">
    <location>
        <begin position="338"/>
        <end position="418"/>
    </location>
</feature>
<reference evidence="3" key="1">
    <citation type="submission" date="2021-06" db="EMBL/GenBank/DDBJ databases">
        <title>Updating the genus Pseudomonas: Description of 43 new species and partition of the Pseudomonas putida group.</title>
        <authorList>
            <person name="Girard L."/>
            <person name="Lood C."/>
            <person name="Vandamme P."/>
            <person name="Rokni-Zadeh H."/>
            <person name="van Noort V."/>
            <person name="Hofte M."/>
            <person name="Lavigne R."/>
            <person name="De Mot R."/>
        </authorList>
    </citation>
    <scope>NUCLEOTIDE SEQUENCE</scope>
    <source>
        <strain evidence="3">CMR12a</strain>
    </source>
</reference>
<dbReference type="InterPro" id="IPR014179">
    <property type="entry name" value="PfaD-like_TIM-barrel"/>
</dbReference>
<sequence>MGNAPDPMTRMVGTATSERRQGGQDLGSALFRRRYGLKYAYVAGAMYRGTASPQLVIRLGRAGLLGYLGTGGLSLAQIEQAIGTLQAALPAGEPYGLNLLAEYDDPRHERATVEMYLARGIRNIEAAAFIEITLPLVLFRLRGLARDADGTLVCRHRVLAKVSRLEVAEAFMSPAPEALVAALRRAGDITEEQAELARQVPMSHDICVEADSGGHTDGGIPTIVLPAMLQLRDALQARAGYAEPICLGLAGGIGTPAAAAAAFAMGADFILTGSINQCTVESGATDLVKTMLQDVSIHDMAYAPAGDLFERGSRVQVLKRGVLFPMRANRLYALYCHYESLEAIPHNIRGVLERLFFKRTLEQVWQECEHYLLAQGREADLALARSNPKVRMARVFRWYFAYSTKLAFSGESADQANYQVQTGPALGAFNQWVKGTPLESWQRRHVDEIATSLMEATAQHLQALQMMLVSPQEAIP</sequence>
<proteinExistence type="predicted"/>
<organism evidence="3 4">
    <name type="scientific">Pseudomonas sessilinigenes</name>
    <dbReference type="NCBI Taxonomy" id="658629"/>
    <lineage>
        <taxon>Bacteria</taxon>
        <taxon>Pseudomonadati</taxon>
        <taxon>Pseudomonadota</taxon>
        <taxon>Gammaproteobacteria</taxon>
        <taxon>Pseudomonadales</taxon>
        <taxon>Pseudomonadaceae</taxon>
        <taxon>Pseudomonas</taxon>
    </lineage>
</organism>
<dbReference type="Proteomes" id="UP000693952">
    <property type="component" value="Chromosome"/>
</dbReference>
<dbReference type="Gene3D" id="3.20.20.70">
    <property type="entry name" value="Aldolase class I"/>
    <property type="match status" value="1"/>
</dbReference>
<keyword evidence="4" id="KW-1185">Reference proteome</keyword>
<evidence type="ECO:0000259" key="2">
    <source>
        <dbReference type="Pfam" id="PF21607"/>
    </source>
</evidence>
<dbReference type="InterPro" id="IPR049489">
    <property type="entry name" value="FabD-like_helical_ins"/>
</dbReference>